<dbReference type="Proteomes" id="UP000036356">
    <property type="component" value="Unassembled WGS sequence"/>
</dbReference>
<feature type="region of interest" description="Disordered" evidence="1">
    <location>
        <begin position="140"/>
        <end position="181"/>
    </location>
</feature>
<keyword evidence="2" id="KW-1133">Transmembrane helix</keyword>
<comment type="caution">
    <text evidence="3">The sequence shown here is derived from an EMBL/GenBank/DDBJ whole genome shotgun (WGS) entry which is preliminary data.</text>
</comment>
<evidence type="ECO:0000313" key="3">
    <source>
        <dbReference type="EMBL" id="KLU66287.1"/>
    </source>
</evidence>
<feature type="transmembrane region" description="Helical" evidence="2">
    <location>
        <begin position="27"/>
        <end position="46"/>
    </location>
</feature>
<organism evidence="3 4">
    <name type="scientific">Desulfosporosinus acididurans</name>
    <dbReference type="NCBI Taxonomy" id="476652"/>
    <lineage>
        <taxon>Bacteria</taxon>
        <taxon>Bacillati</taxon>
        <taxon>Bacillota</taxon>
        <taxon>Clostridia</taxon>
        <taxon>Eubacteriales</taxon>
        <taxon>Desulfitobacteriaceae</taxon>
        <taxon>Desulfosporosinus</taxon>
    </lineage>
</organism>
<gene>
    <name evidence="3" type="ORF">DEAC_c16860</name>
</gene>
<name>A0A0J1FSL6_9FIRM</name>
<accession>A0A0J1FSL6</accession>
<evidence type="ECO:0000256" key="1">
    <source>
        <dbReference type="SAM" id="MobiDB-lite"/>
    </source>
</evidence>
<keyword evidence="4" id="KW-1185">Reference proteome</keyword>
<dbReference type="PATRIC" id="fig|476652.3.peg.1743"/>
<dbReference type="EMBL" id="LDZY01000005">
    <property type="protein sequence ID" value="KLU66287.1"/>
    <property type="molecule type" value="Genomic_DNA"/>
</dbReference>
<keyword evidence="2" id="KW-0472">Membrane</keyword>
<protein>
    <submittedName>
        <fullName evidence="3">Uncharacterized protein</fullName>
    </submittedName>
</protein>
<feature type="compositionally biased region" description="Polar residues" evidence="1">
    <location>
        <begin position="140"/>
        <end position="157"/>
    </location>
</feature>
<evidence type="ECO:0000256" key="2">
    <source>
        <dbReference type="SAM" id="Phobius"/>
    </source>
</evidence>
<sequence>MACFPIAKNFEEVILMDFQSVIYNPQFLQISIVVIVVVFGLISYVLHNKGKMITIVQGLMLQAEKAADQFVLTNGPTTFNFVVSQAYPLLPAIFRVFLTFEAFKKYAQKLYDLGVFYFNKGIAQSPPNVLTTQVSVPEQAVSPSADASTNTPAVDTTAQPAPQVQPVQPDQQAQAPVQQPA</sequence>
<keyword evidence="2" id="KW-0812">Transmembrane</keyword>
<proteinExistence type="predicted"/>
<dbReference type="STRING" id="476652.DEAC_c16860"/>
<reference evidence="3 4" key="1">
    <citation type="submission" date="2015-06" db="EMBL/GenBank/DDBJ databases">
        <title>Draft genome of the moderately acidophilic sulfate reducer Candidatus Desulfosporosinus acididurans strain M1.</title>
        <authorList>
            <person name="Poehlein A."/>
            <person name="Petzsch P."/>
            <person name="Johnson B.D."/>
            <person name="Schloemann M."/>
            <person name="Daniel R."/>
            <person name="Muehling M."/>
        </authorList>
    </citation>
    <scope>NUCLEOTIDE SEQUENCE [LARGE SCALE GENOMIC DNA]</scope>
    <source>
        <strain evidence="3 4">M1</strain>
    </source>
</reference>
<dbReference type="AlphaFoldDB" id="A0A0J1FSL6"/>
<feature type="compositionally biased region" description="Low complexity" evidence="1">
    <location>
        <begin position="158"/>
        <end position="181"/>
    </location>
</feature>
<evidence type="ECO:0000313" key="4">
    <source>
        <dbReference type="Proteomes" id="UP000036356"/>
    </source>
</evidence>